<accession>A0A2R5GNZ3</accession>
<dbReference type="InterPro" id="IPR016024">
    <property type="entry name" value="ARM-type_fold"/>
</dbReference>
<proteinExistence type="inferred from homology"/>
<evidence type="ECO:0000259" key="6">
    <source>
        <dbReference type="Pfam" id="PF03914"/>
    </source>
</evidence>
<reference evidence="7 8" key="1">
    <citation type="submission" date="2017-12" db="EMBL/GenBank/DDBJ databases">
        <title>Sequencing, de novo assembly and annotation of complete genome of a new Thraustochytrid species, strain FCC1311.</title>
        <authorList>
            <person name="Sedici K."/>
            <person name="Godart F."/>
            <person name="Aiese Cigliano R."/>
            <person name="Sanseverino W."/>
            <person name="Barakat M."/>
            <person name="Ortet P."/>
            <person name="Marechal E."/>
            <person name="Cagnac O."/>
            <person name="Amato A."/>
        </authorList>
    </citation>
    <scope>NUCLEOTIDE SEQUENCE [LARGE SCALE GENOMIC DNA]</scope>
</reference>
<dbReference type="PANTHER" id="PTHR12455">
    <property type="entry name" value="NUCLEOLAR COMPLEX PROTEIN 4"/>
    <property type="match status" value="1"/>
</dbReference>
<dbReference type="EMBL" id="BEYU01000099">
    <property type="protein sequence ID" value="GBG31488.1"/>
    <property type="molecule type" value="Genomic_DNA"/>
</dbReference>
<dbReference type="InParanoid" id="A0A2R5GNZ3"/>
<dbReference type="AlphaFoldDB" id="A0A2R5GNZ3"/>
<dbReference type="InterPro" id="IPR005612">
    <property type="entry name" value="CCAAT-binding_factor"/>
</dbReference>
<feature type="domain" description="CCAAT-binding factor" evidence="6">
    <location>
        <begin position="360"/>
        <end position="608"/>
    </location>
</feature>
<feature type="compositionally biased region" description="Acidic residues" evidence="5">
    <location>
        <begin position="505"/>
        <end position="524"/>
    </location>
</feature>
<dbReference type="GO" id="GO:0030692">
    <property type="term" value="C:Noc4p-Nop14p complex"/>
    <property type="evidence" value="ECO:0007669"/>
    <property type="project" value="TreeGrafter"/>
</dbReference>
<comment type="similarity">
    <text evidence="2">Belongs to the CBF/MAK21 family.</text>
</comment>
<dbReference type="InterPro" id="IPR027193">
    <property type="entry name" value="Noc4"/>
</dbReference>
<dbReference type="GO" id="GO:0031965">
    <property type="term" value="C:nuclear membrane"/>
    <property type="evidence" value="ECO:0007669"/>
    <property type="project" value="UniProtKB-SubCell"/>
</dbReference>
<organism evidence="7 8">
    <name type="scientific">Hondaea fermentalgiana</name>
    <dbReference type="NCBI Taxonomy" id="2315210"/>
    <lineage>
        <taxon>Eukaryota</taxon>
        <taxon>Sar</taxon>
        <taxon>Stramenopiles</taxon>
        <taxon>Bigyra</taxon>
        <taxon>Labyrinthulomycetes</taxon>
        <taxon>Thraustochytrida</taxon>
        <taxon>Thraustochytriidae</taxon>
        <taxon>Hondaea</taxon>
    </lineage>
</organism>
<keyword evidence="3" id="KW-0812">Transmembrane</keyword>
<protein>
    <submittedName>
        <fullName evidence="7">Nucleolar complex protein 4-like</fullName>
    </submittedName>
</protein>
<dbReference type="OrthoDB" id="10263185at2759"/>
<feature type="region of interest" description="Disordered" evidence="5">
    <location>
        <begin position="212"/>
        <end position="238"/>
    </location>
</feature>
<keyword evidence="4" id="KW-1133">Transmembrane helix</keyword>
<feature type="region of interest" description="Disordered" evidence="5">
    <location>
        <begin position="498"/>
        <end position="576"/>
    </location>
</feature>
<sequence length="679" mass="76200">MAQSRVRALEEDVREGGVSSVNNVVKLLRTMREDDDDDDEGNSSEALTAMHALRRTFSQFLEQGDLCQTQTGKRGRGIEEGDKDDDQETAEEAAKKDKVLKFTRWLREKYVTYCKLLAAWLRHEKDTYQVAALRTLMHLVQRDAAASGATTATFGVELYTFVVRSLVEAPIAGGLESQLLRTLRDEYIVSYTDVRYYTLVAVQRICAAQSQQRPKALNEEDNEEEDSNAGTDQDEMEPKPVGGFAALAEIPRSIDRDVLGENVFDLLYATPSEVDADDFKDSTKAWVPRVKGANKRAAKLHRRAFQGAWLAFLQLGDFSPRVYRRVLVCLPKRVVPYLQDPLLLSDFLTDAYEQRGPTAMLALNSLFQLMMEHHLDYPDFYPKLYRLLDHDTFHVKHRAQFFELLSRVMASTHLASYLVAAFAKRIARLALYAPPSGAMFAVVLIGNLLKRHPTCLTLLHRPTATELKRERGERVEEDADFDKRAKIDAIKEASLRLALGPVGGDSEDQSASESESENEEDGGNEESKDSVKTASKGTQQRKKTTTATTAKMKKRKLGETLGALSTSELTEDPFDIEEQDPSKCGAVDSCLWEIQALSKHYCPKVASLVHSIFETEIKASMESKKIQPPVPLDDFVAITYKSLFDQELRRGQKRRAVALNFVAPDKAEVDDVPAVFSLV</sequence>
<evidence type="ECO:0000313" key="7">
    <source>
        <dbReference type="EMBL" id="GBG31488.1"/>
    </source>
</evidence>
<keyword evidence="4" id="KW-0472">Membrane</keyword>
<gene>
    <name evidence="7" type="ORF">FCC1311_077122</name>
</gene>
<evidence type="ECO:0000256" key="3">
    <source>
        <dbReference type="ARBA" id="ARBA00022692"/>
    </source>
</evidence>
<dbReference type="PANTHER" id="PTHR12455:SF0">
    <property type="entry name" value="NUCLEOLAR COMPLEX PROTEIN 4 HOMOLOG"/>
    <property type="match status" value="1"/>
</dbReference>
<feature type="compositionally biased region" description="Acidic residues" evidence="5">
    <location>
        <begin position="219"/>
        <end position="235"/>
    </location>
</feature>
<dbReference type="Pfam" id="PF03914">
    <property type="entry name" value="CBF"/>
    <property type="match status" value="1"/>
</dbReference>
<dbReference type="GO" id="GO:0042254">
    <property type="term" value="P:ribosome biogenesis"/>
    <property type="evidence" value="ECO:0007669"/>
    <property type="project" value="InterPro"/>
</dbReference>
<name>A0A2R5GNZ3_9STRA</name>
<evidence type="ECO:0000256" key="2">
    <source>
        <dbReference type="ARBA" id="ARBA00007797"/>
    </source>
</evidence>
<dbReference type="GO" id="GO:0032040">
    <property type="term" value="C:small-subunit processome"/>
    <property type="evidence" value="ECO:0007669"/>
    <property type="project" value="TreeGrafter"/>
</dbReference>
<comment type="subcellular location">
    <subcellularLocation>
        <location evidence="1">Nucleus membrane</location>
        <topology evidence="1">Multi-pass membrane protein</topology>
    </subcellularLocation>
</comment>
<evidence type="ECO:0000313" key="8">
    <source>
        <dbReference type="Proteomes" id="UP000241890"/>
    </source>
</evidence>
<feature type="region of interest" description="Disordered" evidence="5">
    <location>
        <begin position="70"/>
        <end position="90"/>
    </location>
</feature>
<feature type="compositionally biased region" description="Acidic residues" evidence="5">
    <location>
        <begin position="81"/>
        <end position="90"/>
    </location>
</feature>
<evidence type="ECO:0000256" key="1">
    <source>
        <dbReference type="ARBA" id="ARBA00004232"/>
    </source>
</evidence>
<keyword evidence="8" id="KW-1185">Reference proteome</keyword>
<dbReference type="SUPFAM" id="SSF48371">
    <property type="entry name" value="ARM repeat"/>
    <property type="match status" value="1"/>
</dbReference>
<evidence type="ECO:0000256" key="4">
    <source>
        <dbReference type="ARBA" id="ARBA00022989"/>
    </source>
</evidence>
<comment type="caution">
    <text evidence="7">The sequence shown here is derived from an EMBL/GenBank/DDBJ whole genome shotgun (WGS) entry which is preliminary data.</text>
</comment>
<dbReference type="Proteomes" id="UP000241890">
    <property type="component" value="Unassembled WGS sequence"/>
</dbReference>
<evidence type="ECO:0000256" key="5">
    <source>
        <dbReference type="SAM" id="MobiDB-lite"/>
    </source>
</evidence>